<dbReference type="CDD" id="cd03217">
    <property type="entry name" value="ABC_FeS_Assembly"/>
    <property type="match status" value="1"/>
</dbReference>
<evidence type="ECO:0000256" key="1">
    <source>
        <dbReference type="ARBA" id="ARBA00006216"/>
    </source>
</evidence>
<evidence type="ECO:0000259" key="4">
    <source>
        <dbReference type="PROSITE" id="PS50893"/>
    </source>
</evidence>
<organism evidence="5 6">
    <name type="scientific">Gemella morbillorum</name>
    <dbReference type="NCBI Taxonomy" id="29391"/>
    <lineage>
        <taxon>Bacteria</taxon>
        <taxon>Bacillati</taxon>
        <taxon>Bacillota</taxon>
        <taxon>Bacilli</taxon>
        <taxon>Bacillales</taxon>
        <taxon>Gemellaceae</taxon>
        <taxon>Gemella</taxon>
    </lineage>
</organism>
<dbReference type="InterPro" id="IPR003439">
    <property type="entry name" value="ABC_transporter-like_ATP-bd"/>
</dbReference>
<dbReference type="NCBIfam" id="TIGR01978">
    <property type="entry name" value="sufC"/>
    <property type="match status" value="1"/>
</dbReference>
<dbReference type="PROSITE" id="PS00211">
    <property type="entry name" value="ABC_TRANSPORTER_1"/>
    <property type="match status" value="1"/>
</dbReference>
<comment type="similarity">
    <text evidence="1">Belongs to the ABC transporter superfamily. Ycf16 family.</text>
</comment>
<dbReference type="InterPro" id="IPR017871">
    <property type="entry name" value="ABC_transporter-like_CS"/>
</dbReference>
<dbReference type="GO" id="GO:0005524">
    <property type="term" value="F:ATP binding"/>
    <property type="evidence" value="ECO:0007669"/>
    <property type="project" value="UniProtKB-KW"/>
</dbReference>
<sequence>MSVLDIRDLQVSINEKNILKGLNLEIKSGEIHAVMGPNGAGKSTLASAIMGHPKYEVDGGSILLDGEEVLEMEVDERARAGLFLAMQYPSEVPGVPTSEFIKSAINAQRDENMPLMKYIKKLDQTMEFLEMDLKMSQRYVNDGFSGGEKKRNEILQMMMIEPKFAILDEIDSGLDIDALKIVSKGVNKMRGEDFGCLIITHYQRLLDYIEPDFVHVLMDGKIVKTGGPELALRLEKEGYDWLKEEVK</sequence>
<keyword evidence="2" id="KW-0547">Nucleotide-binding</keyword>
<dbReference type="Gene3D" id="3.40.50.300">
    <property type="entry name" value="P-loop containing nucleotide triphosphate hydrolases"/>
    <property type="match status" value="1"/>
</dbReference>
<dbReference type="PANTHER" id="PTHR43204">
    <property type="entry name" value="ABC TRANSPORTER I FAMILY MEMBER 6, CHLOROPLASTIC"/>
    <property type="match status" value="1"/>
</dbReference>
<dbReference type="SUPFAM" id="SSF52540">
    <property type="entry name" value="P-loop containing nucleoside triphosphate hydrolases"/>
    <property type="match status" value="1"/>
</dbReference>
<dbReference type="Pfam" id="PF00005">
    <property type="entry name" value="ABC_tran"/>
    <property type="match status" value="1"/>
</dbReference>
<dbReference type="PANTHER" id="PTHR43204:SF1">
    <property type="entry name" value="ABC TRANSPORTER I FAMILY MEMBER 6, CHLOROPLASTIC"/>
    <property type="match status" value="1"/>
</dbReference>
<keyword evidence="6" id="KW-1185">Reference proteome</keyword>
<keyword evidence="3" id="KW-0067">ATP-binding</keyword>
<gene>
    <name evidence="5" type="primary">sufC</name>
    <name evidence="5" type="ORF">FOC49_05715</name>
</gene>
<dbReference type="InterPro" id="IPR010230">
    <property type="entry name" value="FeS-cluster_ATPase_SufC"/>
</dbReference>
<dbReference type="InterPro" id="IPR027417">
    <property type="entry name" value="P-loop_NTPase"/>
</dbReference>
<evidence type="ECO:0000313" key="5">
    <source>
        <dbReference type="EMBL" id="QGS09405.1"/>
    </source>
</evidence>
<evidence type="ECO:0000256" key="3">
    <source>
        <dbReference type="ARBA" id="ARBA00022840"/>
    </source>
</evidence>
<protein>
    <submittedName>
        <fullName evidence="5">Fe-S cluster assembly ATPase SufC</fullName>
    </submittedName>
</protein>
<proteinExistence type="inferred from homology"/>
<accession>A0AAP9HCT2</accession>
<dbReference type="SMART" id="SM00382">
    <property type="entry name" value="AAA"/>
    <property type="match status" value="1"/>
</dbReference>
<dbReference type="EMBL" id="CP046314">
    <property type="protein sequence ID" value="QGS09405.1"/>
    <property type="molecule type" value="Genomic_DNA"/>
</dbReference>
<evidence type="ECO:0000256" key="2">
    <source>
        <dbReference type="ARBA" id="ARBA00022741"/>
    </source>
</evidence>
<feature type="domain" description="ABC transporter" evidence="4">
    <location>
        <begin position="4"/>
        <end position="244"/>
    </location>
</feature>
<dbReference type="AlphaFoldDB" id="A0AAP9HCT2"/>
<name>A0AAP9HCT2_9BACL</name>
<dbReference type="PROSITE" id="PS50893">
    <property type="entry name" value="ABC_TRANSPORTER_2"/>
    <property type="match status" value="1"/>
</dbReference>
<dbReference type="Proteomes" id="UP000425411">
    <property type="component" value="Chromosome"/>
</dbReference>
<dbReference type="GO" id="GO:0016887">
    <property type="term" value="F:ATP hydrolysis activity"/>
    <property type="evidence" value="ECO:0007669"/>
    <property type="project" value="InterPro"/>
</dbReference>
<dbReference type="InterPro" id="IPR003593">
    <property type="entry name" value="AAA+_ATPase"/>
</dbReference>
<evidence type="ECO:0000313" key="6">
    <source>
        <dbReference type="Proteomes" id="UP000425411"/>
    </source>
</evidence>
<reference evidence="5 6" key="1">
    <citation type="submission" date="2019-11" db="EMBL/GenBank/DDBJ databases">
        <title>FDA dAtabase for Regulatory Grade micrObial Sequences (FDA-ARGOS): Supporting development and validation of Infectious Disease Dx tests.</title>
        <authorList>
            <person name="Turner S."/>
            <person name="Byrd R."/>
            <person name="Tallon L."/>
            <person name="Sadzewicz L."/>
            <person name="Vavikolanu K."/>
            <person name="Mehta A."/>
            <person name="Aluvathingal J."/>
            <person name="Nadendla S."/>
            <person name="Myers T."/>
            <person name="Yan Y."/>
            <person name="Sichtig H."/>
        </authorList>
    </citation>
    <scope>NUCLEOTIDE SEQUENCE [LARGE SCALE GENOMIC DNA]</scope>
    <source>
        <strain evidence="5 6">FDAARGOS_741</strain>
    </source>
</reference>
<dbReference type="RefSeq" id="WP_004631932.1">
    <property type="nucleotide sequence ID" value="NZ_CAJPMP010000059.1"/>
</dbReference>